<dbReference type="AlphaFoldDB" id="A0A9X4ATF9"/>
<proteinExistence type="inferred from homology"/>
<comment type="similarity">
    <text evidence="1">Belongs to the LysR transcriptional regulatory family.</text>
</comment>
<reference evidence="4 5" key="1">
    <citation type="submission" date="2021-04" db="EMBL/GenBank/DDBJ databases">
        <title>Genome analysis of Polyangium sp.</title>
        <authorList>
            <person name="Li Y."/>
            <person name="Wang J."/>
        </authorList>
    </citation>
    <scope>NUCLEOTIDE SEQUENCE [LARGE SCALE GENOMIC DNA]</scope>
    <source>
        <strain evidence="4 5">SDU14</strain>
    </source>
</reference>
<dbReference type="PANTHER" id="PTHR30537">
    <property type="entry name" value="HTH-TYPE TRANSCRIPTIONAL REGULATOR"/>
    <property type="match status" value="1"/>
</dbReference>
<evidence type="ECO:0000256" key="2">
    <source>
        <dbReference type="SAM" id="MobiDB-lite"/>
    </source>
</evidence>
<evidence type="ECO:0000313" key="5">
    <source>
        <dbReference type="Proteomes" id="UP001151081"/>
    </source>
</evidence>
<feature type="domain" description="LysR substrate-binding" evidence="3">
    <location>
        <begin position="37"/>
        <end position="189"/>
    </location>
</feature>
<gene>
    <name evidence="4" type="ORF">KEG57_16710</name>
</gene>
<evidence type="ECO:0000313" key="4">
    <source>
        <dbReference type="EMBL" id="MDC3982162.1"/>
    </source>
</evidence>
<dbReference type="InterPro" id="IPR058163">
    <property type="entry name" value="LysR-type_TF_proteobact-type"/>
</dbReference>
<evidence type="ECO:0000256" key="1">
    <source>
        <dbReference type="ARBA" id="ARBA00009437"/>
    </source>
</evidence>
<dbReference type="InterPro" id="IPR005119">
    <property type="entry name" value="LysR_subst-bd"/>
</dbReference>
<dbReference type="Pfam" id="PF03466">
    <property type="entry name" value="LysR_substrate"/>
    <property type="match status" value="1"/>
</dbReference>
<dbReference type="Gene3D" id="3.40.190.10">
    <property type="entry name" value="Periplasmic binding protein-like II"/>
    <property type="match status" value="2"/>
</dbReference>
<dbReference type="EMBL" id="JAGTJJ010000007">
    <property type="protein sequence ID" value="MDC3982162.1"/>
    <property type="molecule type" value="Genomic_DNA"/>
</dbReference>
<organism evidence="4 5">
    <name type="scientific">Polyangium jinanense</name>
    <dbReference type="NCBI Taxonomy" id="2829994"/>
    <lineage>
        <taxon>Bacteria</taxon>
        <taxon>Pseudomonadati</taxon>
        <taxon>Myxococcota</taxon>
        <taxon>Polyangia</taxon>
        <taxon>Polyangiales</taxon>
        <taxon>Polyangiaceae</taxon>
        <taxon>Polyangium</taxon>
    </lineage>
</organism>
<dbReference type="CDD" id="cd08422">
    <property type="entry name" value="PBP2_CrgA_like"/>
    <property type="match status" value="1"/>
</dbReference>
<sequence length="207" mass="22246">MTRRPSASASCAAKSETPPVPWTSTVAPSFGRTPPSLDVLVRIGRLGESNLIAKKLGASRIVHVAAPSYVKRRGAPKSPRDLARHDCVGYLRDGRPAPFQFTSDEGTVNADIRGPFHANDAEALRELAIAGKGIVALFDFLAHDAVARGDLVFVLEKHPGTTWPIHALYPKSRHLLPKVAVLLEFVTKLFAPAGRSGGHTVASSFRK</sequence>
<keyword evidence="5" id="KW-1185">Reference proteome</keyword>
<name>A0A9X4ATF9_9BACT</name>
<evidence type="ECO:0000259" key="3">
    <source>
        <dbReference type="Pfam" id="PF03466"/>
    </source>
</evidence>
<dbReference type="SUPFAM" id="SSF53850">
    <property type="entry name" value="Periplasmic binding protein-like II"/>
    <property type="match status" value="1"/>
</dbReference>
<accession>A0A9X4ATF9</accession>
<feature type="region of interest" description="Disordered" evidence="2">
    <location>
        <begin position="1"/>
        <end position="27"/>
    </location>
</feature>
<comment type="caution">
    <text evidence="4">The sequence shown here is derived from an EMBL/GenBank/DDBJ whole genome shotgun (WGS) entry which is preliminary data.</text>
</comment>
<dbReference type="Proteomes" id="UP001151081">
    <property type="component" value="Unassembled WGS sequence"/>
</dbReference>
<protein>
    <submittedName>
        <fullName evidence="4">Substrate binding domain-containing protein</fullName>
    </submittedName>
</protein>
<dbReference type="PANTHER" id="PTHR30537:SF5">
    <property type="entry name" value="HTH-TYPE TRANSCRIPTIONAL ACTIVATOR TTDR-RELATED"/>
    <property type="match status" value="1"/>
</dbReference>